<proteinExistence type="inferred from homology"/>
<keyword evidence="5" id="KW-0812">Transmembrane</keyword>
<evidence type="ECO:0000256" key="3">
    <source>
        <dbReference type="ARBA" id="ARBA00023002"/>
    </source>
</evidence>
<evidence type="ECO:0000256" key="1">
    <source>
        <dbReference type="ARBA" id="ARBA00010609"/>
    </source>
</evidence>
<keyword evidence="5" id="KW-1133">Transmembrane helix</keyword>
<evidence type="ECO:0008006" key="11">
    <source>
        <dbReference type="Google" id="ProtNLM"/>
    </source>
</evidence>
<dbReference type="InterPro" id="IPR011706">
    <property type="entry name" value="Cu-oxidase_C"/>
</dbReference>
<dbReference type="FunFam" id="2.60.40.420:FF:000045">
    <property type="entry name" value="Laccase 2"/>
    <property type="match status" value="1"/>
</dbReference>
<comment type="caution">
    <text evidence="9">The sequence shown here is derived from an EMBL/GenBank/DDBJ whole genome shotgun (WGS) entry which is preliminary data.</text>
</comment>
<dbReference type="InterPro" id="IPR001117">
    <property type="entry name" value="Cu-oxidase_2nd"/>
</dbReference>
<sequence>MGHLLLVVWRFIAGVILSAGVLTVFCSHSCLRPCVGGEEPMTCQFNFTVEWYRTLSKACWDCPFNVSDCFRPQCLSGDGYPRPVITINRQIPGPPIQVCEGDRIVVWVRNELSDGSTTSIHWHGIHQRGTPYMDGPVHITQCPIQPLETFRYDFVASPAGTHWYHSHSGLQYGDGVYGAFIVRQTETFDPHSALYDSDLPEHVMLIADWLPETSNAHFIHNMYDVSGGVGRWSALINGRASRHEVPNTYNTSGSPLGGALTPMTMFRVQENVRYRFRIISAAQKCTFLLYFDRHQMQIIATDGNPFSPVTADALHIAPGERYDVIITTIQSNASYWIGAIGHGQCKDSNGTNAILKYEGADSDYPDGEPYTFYTYKPKTELGPNPPRAGRNKTRGTRVPLAHLNSSHPVDLTDTPADVIHYVGEDDFPTIDCNKKHVTIFFAMESLQNDNSVFNDKHLYSVKSLPEHKKHLTPVMNNITFRLPPVPLLSQPEDVDEAWFCNRSTVDHSQCLNDLCRCTHRLLVRPGQMVDIVFVVLDKDIEGHPMHLHGHSFYLLAMKENDKAESLDDMEELDRQGLLPRKLINPIVKDTIKIPPDYYAILRFRADNSGIWFFHCHMEDHLTQGKAFVIQVGDNGDFPPLPDIFPRCGGWETSNAKRSSRKQSSDCQDLKTGKASMPLVCSVLLAFGLFVAVVLV</sequence>
<evidence type="ECO:0000256" key="4">
    <source>
        <dbReference type="ARBA" id="ARBA00023008"/>
    </source>
</evidence>
<dbReference type="Pfam" id="PF00394">
    <property type="entry name" value="Cu-oxidase"/>
    <property type="match status" value="1"/>
</dbReference>
<protein>
    <recommendedName>
        <fullName evidence="11">Laccase</fullName>
    </recommendedName>
</protein>
<gene>
    <name evidence="9" type="ORF">BaRGS_00004736</name>
</gene>
<dbReference type="SUPFAM" id="SSF49503">
    <property type="entry name" value="Cupredoxins"/>
    <property type="match status" value="3"/>
</dbReference>
<dbReference type="PANTHER" id="PTHR11709">
    <property type="entry name" value="MULTI-COPPER OXIDASE"/>
    <property type="match status" value="1"/>
</dbReference>
<evidence type="ECO:0000259" key="7">
    <source>
        <dbReference type="Pfam" id="PF07731"/>
    </source>
</evidence>
<evidence type="ECO:0000259" key="6">
    <source>
        <dbReference type="Pfam" id="PF00394"/>
    </source>
</evidence>
<dbReference type="InterPro" id="IPR045087">
    <property type="entry name" value="Cu-oxidase_fam"/>
</dbReference>
<comment type="similarity">
    <text evidence="1">Belongs to the multicopper oxidase family.</text>
</comment>
<name>A0ABD0LWJ7_9CAEN</name>
<dbReference type="GO" id="GO:0046872">
    <property type="term" value="F:metal ion binding"/>
    <property type="evidence" value="ECO:0007669"/>
    <property type="project" value="UniProtKB-KW"/>
</dbReference>
<feature type="transmembrane region" description="Helical" evidence="5">
    <location>
        <begin position="674"/>
        <end position="694"/>
    </location>
</feature>
<dbReference type="Proteomes" id="UP001519460">
    <property type="component" value="Unassembled WGS sequence"/>
</dbReference>
<dbReference type="InterPro" id="IPR011707">
    <property type="entry name" value="Cu-oxidase-like_N"/>
</dbReference>
<dbReference type="GO" id="GO:0016491">
    <property type="term" value="F:oxidoreductase activity"/>
    <property type="evidence" value="ECO:0007669"/>
    <property type="project" value="UniProtKB-KW"/>
</dbReference>
<evidence type="ECO:0000259" key="8">
    <source>
        <dbReference type="Pfam" id="PF07732"/>
    </source>
</evidence>
<feature type="transmembrane region" description="Helical" evidence="5">
    <location>
        <begin position="7"/>
        <end position="25"/>
    </location>
</feature>
<dbReference type="CDD" id="cd13905">
    <property type="entry name" value="CuRO_3_tcLLC2_insect_like"/>
    <property type="match status" value="1"/>
</dbReference>
<evidence type="ECO:0000256" key="2">
    <source>
        <dbReference type="ARBA" id="ARBA00022723"/>
    </source>
</evidence>
<dbReference type="AlphaFoldDB" id="A0ABD0LWJ7"/>
<evidence type="ECO:0000313" key="9">
    <source>
        <dbReference type="EMBL" id="KAK7504004.1"/>
    </source>
</evidence>
<evidence type="ECO:0000313" key="10">
    <source>
        <dbReference type="Proteomes" id="UP001519460"/>
    </source>
</evidence>
<feature type="domain" description="Plastocyanin-like" evidence="8">
    <location>
        <begin position="78"/>
        <end position="185"/>
    </location>
</feature>
<dbReference type="CDD" id="cd13884">
    <property type="entry name" value="CuRO_2_tcLCC_insect_like"/>
    <property type="match status" value="1"/>
</dbReference>
<keyword evidence="5" id="KW-0472">Membrane</keyword>
<dbReference type="Gene3D" id="2.60.40.420">
    <property type="entry name" value="Cupredoxins - blue copper proteins"/>
    <property type="match status" value="3"/>
</dbReference>
<dbReference type="EMBL" id="JACVVK020000017">
    <property type="protein sequence ID" value="KAK7504004.1"/>
    <property type="molecule type" value="Genomic_DNA"/>
</dbReference>
<feature type="domain" description="Plastocyanin-like" evidence="7">
    <location>
        <begin position="487"/>
        <end position="633"/>
    </location>
</feature>
<dbReference type="Pfam" id="PF07732">
    <property type="entry name" value="Cu-oxidase_3"/>
    <property type="match status" value="1"/>
</dbReference>
<dbReference type="InterPro" id="IPR008972">
    <property type="entry name" value="Cupredoxin"/>
</dbReference>
<dbReference type="CDD" id="cd13858">
    <property type="entry name" value="CuRO_1_tcLCC2_insect_like"/>
    <property type="match status" value="1"/>
</dbReference>
<reference evidence="9 10" key="1">
    <citation type="journal article" date="2023" name="Sci. Data">
        <title>Genome assembly of the Korean intertidal mud-creeper Batillaria attramentaria.</title>
        <authorList>
            <person name="Patra A.K."/>
            <person name="Ho P.T."/>
            <person name="Jun S."/>
            <person name="Lee S.J."/>
            <person name="Kim Y."/>
            <person name="Won Y.J."/>
        </authorList>
    </citation>
    <scope>NUCLEOTIDE SEQUENCE [LARGE SCALE GENOMIC DNA]</scope>
    <source>
        <strain evidence="9">Wonlab-2016</strain>
    </source>
</reference>
<dbReference type="Pfam" id="PF07731">
    <property type="entry name" value="Cu-oxidase_2"/>
    <property type="match status" value="1"/>
</dbReference>
<keyword evidence="10" id="KW-1185">Reference proteome</keyword>
<accession>A0ABD0LWJ7</accession>
<evidence type="ECO:0000256" key="5">
    <source>
        <dbReference type="SAM" id="Phobius"/>
    </source>
</evidence>
<keyword evidence="3" id="KW-0560">Oxidoreductase</keyword>
<keyword evidence="4" id="KW-0186">Copper</keyword>
<organism evidence="9 10">
    <name type="scientific">Batillaria attramentaria</name>
    <dbReference type="NCBI Taxonomy" id="370345"/>
    <lineage>
        <taxon>Eukaryota</taxon>
        <taxon>Metazoa</taxon>
        <taxon>Spiralia</taxon>
        <taxon>Lophotrochozoa</taxon>
        <taxon>Mollusca</taxon>
        <taxon>Gastropoda</taxon>
        <taxon>Caenogastropoda</taxon>
        <taxon>Sorbeoconcha</taxon>
        <taxon>Cerithioidea</taxon>
        <taxon>Batillariidae</taxon>
        <taxon>Batillaria</taxon>
    </lineage>
</organism>
<feature type="domain" description="Plastocyanin-like" evidence="6">
    <location>
        <begin position="203"/>
        <end position="359"/>
    </location>
</feature>
<keyword evidence="2" id="KW-0479">Metal-binding</keyword>
<dbReference type="PANTHER" id="PTHR11709:SF394">
    <property type="entry name" value="FI03373P-RELATED"/>
    <property type="match status" value="1"/>
</dbReference>
<dbReference type="FunFam" id="2.60.40.420:FF:000031">
    <property type="entry name" value="Laccase-2 isoform A"/>
    <property type="match status" value="1"/>
</dbReference>